<protein>
    <submittedName>
        <fullName evidence="2">Uncharacterized protein</fullName>
    </submittedName>
</protein>
<gene>
    <name evidence="2" type="ORF">VMCG_03509</name>
</gene>
<comment type="caution">
    <text evidence="2">The sequence shown here is derived from an EMBL/GenBank/DDBJ whole genome shotgun (WGS) entry which is preliminary data.</text>
</comment>
<dbReference type="OrthoDB" id="4749307at2759"/>
<dbReference type="EMBL" id="LKEA01000007">
    <property type="protein sequence ID" value="ROW07844.1"/>
    <property type="molecule type" value="Genomic_DNA"/>
</dbReference>
<sequence>MATVTATATRTAAAAASAQPSPLPDNAPREERYKKLPNARPTGPELVPDQKWTAWRLRNQRPEIAADMPSTFPDISKYHYDEAQEVVQATIAEINAQRATERKFKKRSFKQLRRYKPVHLAFRPMYEFYEEADKIEAKRPTRSRLDDSEDHDKIPGFWFDRVSFDLFTRVWEFASNTFGVECFGGQVGRRDWSRGLLAKLPEEFIKYASEVARGDPIIVPRKSADPNNWEHLFLAKDSRVSLIVGVIAKILEENVFGSHLFGATPGQKEVLDRNDRETAILADSYARNYPRSGIAKQFVLAGRTPTGYLPDLYTDDFWDEVDSVTTSILSLLLPLINMLGALGPRAGWPPLTRVHQELHDIVAEAGWLTNGMRVSKSVFWVQFPNPGDLWDIHQEHATDAMWNRSKAAATKQDANEMARWKVKMETEWIAKNGGDAMDNGWRTEYERRNPPPKQPRRVAKVQVVMWPWINQYSPVRPRSDGDLNSGETITQIVKAQIVYYAGDDSDEGEMGERLTLEEHIREAERWKLKDWIRWFLVWCFVFLLLHQAYSTPYLEDAREQLRSTVQSALAPAPAAGTVEAVTAQVKATDVVVTGPPVRTSTVTVVARPTVPLPDARFAGPYGIPEAYLR</sequence>
<evidence type="ECO:0000256" key="1">
    <source>
        <dbReference type="SAM" id="MobiDB-lite"/>
    </source>
</evidence>
<keyword evidence="3" id="KW-1185">Reference proteome</keyword>
<dbReference type="STRING" id="356882.A0A423WWI6"/>
<accession>A0A423WWI6</accession>
<name>A0A423WWI6_9PEZI</name>
<reference evidence="2 3" key="1">
    <citation type="submission" date="2015-09" db="EMBL/GenBank/DDBJ databases">
        <title>Host preference determinants of Valsa canker pathogens revealed by comparative genomics.</title>
        <authorList>
            <person name="Yin Z."/>
            <person name="Huang L."/>
        </authorList>
    </citation>
    <scope>NUCLEOTIDE SEQUENCE [LARGE SCALE GENOMIC DNA]</scope>
    <source>
        <strain evidence="2 3">03-1</strain>
    </source>
</reference>
<proteinExistence type="predicted"/>
<organism evidence="2 3">
    <name type="scientific">Cytospora schulzeri</name>
    <dbReference type="NCBI Taxonomy" id="448051"/>
    <lineage>
        <taxon>Eukaryota</taxon>
        <taxon>Fungi</taxon>
        <taxon>Dikarya</taxon>
        <taxon>Ascomycota</taxon>
        <taxon>Pezizomycotina</taxon>
        <taxon>Sordariomycetes</taxon>
        <taxon>Sordariomycetidae</taxon>
        <taxon>Diaporthales</taxon>
        <taxon>Cytosporaceae</taxon>
        <taxon>Cytospora</taxon>
    </lineage>
</organism>
<dbReference type="AlphaFoldDB" id="A0A423WWI6"/>
<evidence type="ECO:0000313" key="3">
    <source>
        <dbReference type="Proteomes" id="UP000283895"/>
    </source>
</evidence>
<dbReference type="Proteomes" id="UP000283895">
    <property type="component" value="Unassembled WGS sequence"/>
</dbReference>
<feature type="compositionally biased region" description="Low complexity" evidence="1">
    <location>
        <begin position="1"/>
        <end position="18"/>
    </location>
</feature>
<evidence type="ECO:0000313" key="2">
    <source>
        <dbReference type="EMBL" id="ROW07844.1"/>
    </source>
</evidence>
<feature type="region of interest" description="Disordered" evidence="1">
    <location>
        <begin position="1"/>
        <end position="47"/>
    </location>
</feature>